<dbReference type="InterPro" id="IPR001199">
    <property type="entry name" value="Cyt_B5-like_heme/steroid-bd"/>
</dbReference>
<gene>
    <name evidence="4" type="ORF">TCAL_05706</name>
</gene>
<evidence type="ECO:0000256" key="1">
    <source>
        <dbReference type="ARBA" id="ARBA00038357"/>
    </source>
</evidence>
<accession>A0A553N6L0</accession>
<dbReference type="GO" id="GO:0016020">
    <property type="term" value="C:membrane"/>
    <property type="evidence" value="ECO:0007669"/>
    <property type="project" value="TreeGrafter"/>
</dbReference>
<evidence type="ECO:0000313" key="5">
    <source>
        <dbReference type="Proteomes" id="UP000318571"/>
    </source>
</evidence>
<comment type="caution">
    <text evidence="4">The sequence shown here is derived from an EMBL/GenBank/DDBJ whole genome shotgun (WGS) entry which is preliminary data.</text>
</comment>
<dbReference type="SUPFAM" id="SSF55856">
    <property type="entry name" value="Cytochrome b5-like heme/steroid binding domain"/>
    <property type="match status" value="1"/>
</dbReference>
<keyword evidence="2" id="KW-0472">Membrane</keyword>
<dbReference type="GO" id="GO:0012505">
    <property type="term" value="C:endomembrane system"/>
    <property type="evidence" value="ECO:0007669"/>
    <property type="project" value="TreeGrafter"/>
</dbReference>
<feature type="transmembrane region" description="Helical" evidence="2">
    <location>
        <begin position="21"/>
        <end position="41"/>
    </location>
</feature>
<feature type="domain" description="Cytochrome b5 heme-binding" evidence="3">
    <location>
        <begin position="108"/>
        <end position="204"/>
    </location>
</feature>
<proteinExistence type="inferred from homology"/>
<name>A0A553N6L0_TIGCA</name>
<dbReference type="OrthoDB" id="10257697at2759"/>
<dbReference type="SMART" id="SM01117">
    <property type="entry name" value="Cyt-b5"/>
    <property type="match status" value="1"/>
</dbReference>
<evidence type="ECO:0000259" key="3">
    <source>
        <dbReference type="SMART" id="SM01117"/>
    </source>
</evidence>
<dbReference type="STRING" id="6832.A0A553N6L0"/>
<dbReference type="PANTHER" id="PTHR10281">
    <property type="entry name" value="MEMBRANE-ASSOCIATED PROGESTERONE RECEPTOR COMPONENT-RELATED"/>
    <property type="match status" value="1"/>
</dbReference>
<dbReference type="EMBL" id="VCGU01000459">
    <property type="protein sequence ID" value="TRY61072.1"/>
    <property type="molecule type" value="Genomic_DNA"/>
</dbReference>
<keyword evidence="5" id="KW-1185">Reference proteome</keyword>
<evidence type="ECO:0000313" key="4">
    <source>
        <dbReference type="EMBL" id="TRY61072.1"/>
    </source>
</evidence>
<protein>
    <recommendedName>
        <fullName evidence="3">Cytochrome b5 heme-binding domain-containing protein</fullName>
    </recommendedName>
</protein>
<keyword evidence="2" id="KW-1133">Transmembrane helix</keyword>
<dbReference type="InterPro" id="IPR050577">
    <property type="entry name" value="MAPR/NEUFC/NENF-like"/>
</dbReference>
<organism evidence="4 5">
    <name type="scientific">Tigriopus californicus</name>
    <name type="common">Marine copepod</name>
    <dbReference type="NCBI Taxonomy" id="6832"/>
    <lineage>
        <taxon>Eukaryota</taxon>
        <taxon>Metazoa</taxon>
        <taxon>Ecdysozoa</taxon>
        <taxon>Arthropoda</taxon>
        <taxon>Crustacea</taxon>
        <taxon>Multicrustacea</taxon>
        <taxon>Hexanauplia</taxon>
        <taxon>Copepoda</taxon>
        <taxon>Harpacticoida</taxon>
        <taxon>Harpacticidae</taxon>
        <taxon>Tigriopus</taxon>
    </lineage>
</organism>
<reference evidence="4 5" key="1">
    <citation type="journal article" date="2018" name="Nat. Ecol. Evol.">
        <title>Genomic signatures of mitonuclear coevolution across populations of Tigriopus californicus.</title>
        <authorList>
            <person name="Barreto F.S."/>
            <person name="Watson E.T."/>
            <person name="Lima T.G."/>
            <person name="Willett C.S."/>
            <person name="Edmands S."/>
            <person name="Li W."/>
            <person name="Burton R.S."/>
        </authorList>
    </citation>
    <scope>NUCLEOTIDE SEQUENCE [LARGE SCALE GENOMIC DNA]</scope>
    <source>
        <strain evidence="4 5">San Diego</strain>
    </source>
</reference>
<dbReference type="AlphaFoldDB" id="A0A553N6L0"/>
<dbReference type="PANTHER" id="PTHR10281:SF4">
    <property type="entry name" value="NEUFERRICIN"/>
    <property type="match status" value="1"/>
</dbReference>
<comment type="similarity">
    <text evidence="1">Belongs to the cytochrome b5 family. MAPR subfamily.</text>
</comment>
<dbReference type="InterPro" id="IPR036400">
    <property type="entry name" value="Cyt_B5-like_heme/steroid_sf"/>
</dbReference>
<keyword evidence="2" id="KW-0812">Transmembrane</keyword>
<dbReference type="Gene3D" id="3.10.120.10">
    <property type="entry name" value="Cytochrome b5-like heme/steroid binding domain"/>
    <property type="match status" value="1"/>
</dbReference>
<evidence type="ECO:0000256" key="2">
    <source>
        <dbReference type="SAM" id="Phobius"/>
    </source>
</evidence>
<dbReference type="OMA" id="PPCNIEW"/>
<dbReference type="Pfam" id="PF00173">
    <property type="entry name" value="Cyt-b5"/>
    <property type="match status" value="1"/>
</dbReference>
<dbReference type="Proteomes" id="UP000318571">
    <property type="component" value="Chromosome 8"/>
</dbReference>
<sequence>MPPKKASIRAELPKDPEDQVTFKKITLYTFVAMIMVLYVVFLQSPTQFEQYSQEYTFLQPVNTFFKAVEKFSPFHEFLADDMVMDGTAKAPEYPGSGSIPHESGQRLFTRDELKRYDGSEGSPGLYLAMVGQVFDVSKGKDYYGPGGGYSFFTATDGSRAFVTGQFDADGLVDDVSGLSGQDYLGLQEWTEFYHKDYTFVGKLIGRFYSDNGEETVELKDFQDNVAKARAAKAQHDIEKLTYPPCNTEWSQKKGHRVWCTAKTGGTDRGWVGKPRKLYLPGKSERCACMKDFGPPSTDPSALTDFGDLKSPHVKQYEGCDPLAVSCQLAPPSKDKDEL</sequence>